<dbReference type="PANTHER" id="PTHR47197:SF3">
    <property type="entry name" value="DIHYDRO-HEME D1 DEHYDROGENASE"/>
    <property type="match status" value="1"/>
</dbReference>
<dbReference type="OrthoDB" id="9776991at2"/>
<dbReference type="Gene3D" id="2.140.10.20">
    <property type="entry name" value="C-terminal (heme d1) domain of cytochrome cd1-nitrite reductase"/>
    <property type="match status" value="1"/>
</dbReference>
<evidence type="ECO:0000313" key="3">
    <source>
        <dbReference type="Proteomes" id="UP000031623"/>
    </source>
</evidence>
<organism evidence="2 3">
    <name type="scientific">Thioploca ingrica</name>
    <dbReference type="NCBI Taxonomy" id="40754"/>
    <lineage>
        <taxon>Bacteria</taxon>
        <taxon>Pseudomonadati</taxon>
        <taxon>Pseudomonadota</taxon>
        <taxon>Gammaproteobacteria</taxon>
        <taxon>Thiotrichales</taxon>
        <taxon>Thiotrichaceae</taxon>
        <taxon>Thioploca</taxon>
    </lineage>
</organism>
<evidence type="ECO:0000256" key="1">
    <source>
        <dbReference type="SAM" id="Phobius"/>
    </source>
</evidence>
<dbReference type="AlphaFoldDB" id="A0A090AIH6"/>
<dbReference type="PANTHER" id="PTHR47197">
    <property type="entry name" value="PROTEIN NIRF"/>
    <property type="match status" value="1"/>
</dbReference>
<keyword evidence="1" id="KW-1133">Transmembrane helix</keyword>
<protein>
    <submittedName>
        <fullName evidence="2">Cytochrome d1 heme subunit</fullName>
    </submittedName>
</protein>
<keyword evidence="3" id="KW-1185">Reference proteome</keyword>
<gene>
    <name evidence="2" type="ORF">THII_2877</name>
</gene>
<feature type="transmembrane region" description="Helical" evidence="1">
    <location>
        <begin position="21"/>
        <end position="42"/>
    </location>
</feature>
<sequence length="415" mass="45951">MCHKSSPHGAQRNARKNFTWIPLRFIQATHWFLLSLLLWPIFLSADELRGSGDLGVVIERAKGSVLIVETSNHTRLAEINGLGDLSHASVVYSRDQRYAYIFGRDGGLTKLDILQAQVVNRIVQAGNSIGGAISQDGRLIAASNYTPGGVKVFDANTLELLADIPAEFGQQQRSKVIGLVDAPGQRFVFSLFDAGEIWLADMHNPRIPQLQKFKQIGNQPYDALISAEGRYYIAGLFGEDGLALLDLWNLAGGVQRILPHYGQGKEKMPVYKMPHLEGWAIAGNYAFIPAVGQPEVLVADQRTWQAMQPITVVGQPVFVRARPDGRHVWVNFALPHNDTVQVIDVMNLTVIKTLKPGKAVLHMEFTPRGEEVWVSVRDEDKLVVYNTETFAEVATLPADKPSGIFFTNRAHQIGL</sequence>
<dbReference type="Proteomes" id="UP000031623">
    <property type="component" value="Chromosome"/>
</dbReference>
<accession>A0A090AIH6</accession>
<evidence type="ECO:0000313" key="2">
    <source>
        <dbReference type="EMBL" id="BAP57174.1"/>
    </source>
</evidence>
<keyword evidence="1" id="KW-0472">Membrane</keyword>
<dbReference type="InterPro" id="IPR011048">
    <property type="entry name" value="Haem_d1_sf"/>
</dbReference>
<dbReference type="KEGG" id="tig:THII_2877"/>
<proteinExistence type="predicted"/>
<dbReference type="InterPro" id="IPR003143">
    <property type="entry name" value="Cyt_cd1_C_sf"/>
</dbReference>
<dbReference type="InterPro" id="IPR051200">
    <property type="entry name" value="Host-pathogen_enzymatic-act"/>
</dbReference>
<dbReference type="EMBL" id="AP014633">
    <property type="protein sequence ID" value="BAP57174.1"/>
    <property type="molecule type" value="Genomic_DNA"/>
</dbReference>
<name>A0A090AIH6_9GAMM</name>
<dbReference type="CDD" id="cd20778">
    <property type="entry name" value="8prop_hemeD1_NirF"/>
    <property type="match status" value="1"/>
</dbReference>
<dbReference type="HOGENOM" id="CLU_040920_0_0_6"/>
<dbReference type="STRING" id="40754.THII_2877"/>
<dbReference type="Pfam" id="PF02239">
    <property type="entry name" value="Cytochrom_D1"/>
    <property type="match status" value="1"/>
</dbReference>
<dbReference type="SUPFAM" id="SSF51004">
    <property type="entry name" value="C-terminal (heme d1) domain of cytochrome cd1-nitrite reductase"/>
    <property type="match status" value="1"/>
</dbReference>
<reference evidence="2 3" key="1">
    <citation type="journal article" date="2014" name="ISME J.">
        <title>Ecophysiology of Thioploca ingrica as revealed by the complete genome sequence supplemented with proteomic evidence.</title>
        <authorList>
            <person name="Kojima H."/>
            <person name="Ogura Y."/>
            <person name="Yamamoto N."/>
            <person name="Togashi T."/>
            <person name="Mori H."/>
            <person name="Watanabe T."/>
            <person name="Nemoto F."/>
            <person name="Kurokawa K."/>
            <person name="Hayashi T."/>
            <person name="Fukui M."/>
        </authorList>
    </citation>
    <scope>NUCLEOTIDE SEQUENCE [LARGE SCALE GENOMIC DNA]</scope>
</reference>
<keyword evidence="1" id="KW-0812">Transmembrane</keyword>